<reference evidence="1" key="1">
    <citation type="submission" date="2021-06" db="EMBL/GenBank/DDBJ databases">
        <authorList>
            <person name="Kallberg Y."/>
            <person name="Tangrot J."/>
            <person name="Rosling A."/>
        </authorList>
    </citation>
    <scope>NUCLEOTIDE SEQUENCE</scope>
    <source>
        <strain evidence="1">AU212A</strain>
    </source>
</reference>
<proteinExistence type="predicted"/>
<gene>
    <name evidence="1" type="ORF">SCALOS_LOCUS3373</name>
</gene>
<keyword evidence="2" id="KW-1185">Reference proteome</keyword>
<accession>A0ACA9L0K8</accession>
<sequence length="81" mass="9516">HDKPKVIGVFNSKNTGRFDLINQRLKRKSGYLIRFTGFDKFENKLSSLKDLRGREGDEFTIFGLLTCSEGKYQLEDRDWQI</sequence>
<dbReference type="EMBL" id="CAJVPM010003642">
    <property type="protein sequence ID" value="CAG8504073.1"/>
    <property type="molecule type" value="Genomic_DNA"/>
</dbReference>
<evidence type="ECO:0000313" key="1">
    <source>
        <dbReference type="EMBL" id="CAG8504073.1"/>
    </source>
</evidence>
<feature type="non-terminal residue" evidence="1">
    <location>
        <position position="1"/>
    </location>
</feature>
<evidence type="ECO:0000313" key="2">
    <source>
        <dbReference type="Proteomes" id="UP000789860"/>
    </source>
</evidence>
<comment type="caution">
    <text evidence="1">The sequence shown here is derived from an EMBL/GenBank/DDBJ whole genome shotgun (WGS) entry which is preliminary data.</text>
</comment>
<protein>
    <submittedName>
        <fullName evidence="1">4931_t:CDS:1</fullName>
    </submittedName>
</protein>
<dbReference type="Proteomes" id="UP000789860">
    <property type="component" value="Unassembled WGS sequence"/>
</dbReference>
<organism evidence="1 2">
    <name type="scientific">Scutellospora calospora</name>
    <dbReference type="NCBI Taxonomy" id="85575"/>
    <lineage>
        <taxon>Eukaryota</taxon>
        <taxon>Fungi</taxon>
        <taxon>Fungi incertae sedis</taxon>
        <taxon>Mucoromycota</taxon>
        <taxon>Glomeromycotina</taxon>
        <taxon>Glomeromycetes</taxon>
        <taxon>Diversisporales</taxon>
        <taxon>Gigasporaceae</taxon>
        <taxon>Scutellospora</taxon>
    </lineage>
</organism>
<name>A0ACA9L0K8_9GLOM</name>